<evidence type="ECO:0000313" key="1">
    <source>
        <dbReference type="EMBL" id="MST55977.1"/>
    </source>
</evidence>
<dbReference type="GO" id="GO:0005829">
    <property type="term" value="C:cytosol"/>
    <property type="evidence" value="ECO:0007669"/>
    <property type="project" value="TreeGrafter"/>
</dbReference>
<dbReference type="NCBIfam" id="TIGR00022">
    <property type="entry name" value="YhcH/YjgK/YiaL family protein"/>
    <property type="match status" value="1"/>
</dbReference>
<dbReference type="Gene3D" id="2.60.120.370">
    <property type="entry name" value="YhcH/YjgK/YiaL"/>
    <property type="match status" value="1"/>
</dbReference>
<accession>A0A6L5YEA3</accession>
<gene>
    <name evidence="1" type="ORF">FYJ74_08035</name>
</gene>
<dbReference type="PANTHER" id="PTHR34986">
    <property type="entry name" value="EVOLVED BETA-GALACTOSIDASE SUBUNIT BETA"/>
    <property type="match status" value="1"/>
</dbReference>
<reference evidence="1 2" key="1">
    <citation type="submission" date="2019-08" db="EMBL/GenBank/DDBJ databases">
        <title>In-depth cultivation of the pig gut microbiome towards novel bacterial diversity and tailored functional studies.</title>
        <authorList>
            <person name="Wylensek D."/>
            <person name="Hitch T.C.A."/>
            <person name="Clavel T."/>
        </authorList>
    </citation>
    <scope>NUCLEOTIDE SEQUENCE [LARGE SCALE GENOMIC DNA]</scope>
    <source>
        <strain evidence="1 2">SM-530-WT-4B</strain>
    </source>
</reference>
<name>A0A6L5YEA3_9BACT</name>
<sequence>MIYAHIDDARNYSGLGEVFAWAVRQLARADLKELSPGTTELIPGKAWFSIDEPETKPLERTLFEAHREFVDVQMTIAGDELIGCAPLGRVTPLGEYDEDRDIQFFKGEGLTLDCTGGMFAVFFPEDAHRPCVAPGTPRRIRKIVAKIHRSLIPHRELS</sequence>
<protein>
    <submittedName>
        <fullName evidence="1">DUF386 domain-containing protein</fullName>
    </submittedName>
</protein>
<dbReference type="RefSeq" id="WP_154529066.1">
    <property type="nucleotide sequence ID" value="NZ_JAXDZJ010000016.1"/>
</dbReference>
<dbReference type="SUPFAM" id="SSF51197">
    <property type="entry name" value="Clavaminate synthase-like"/>
    <property type="match status" value="1"/>
</dbReference>
<evidence type="ECO:0000313" key="2">
    <source>
        <dbReference type="Proteomes" id="UP000473699"/>
    </source>
</evidence>
<keyword evidence="2" id="KW-1185">Reference proteome</keyword>
<dbReference type="AlphaFoldDB" id="A0A6L5YEA3"/>
<comment type="caution">
    <text evidence="1">The sequence shown here is derived from an EMBL/GenBank/DDBJ whole genome shotgun (WGS) entry which is preliminary data.</text>
</comment>
<dbReference type="EMBL" id="VUNH01000008">
    <property type="protein sequence ID" value="MST55977.1"/>
    <property type="molecule type" value="Genomic_DNA"/>
</dbReference>
<dbReference type="Proteomes" id="UP000473699">
    <property type="component" value="Unassembled WGS sequence"/>
</dbReference>
<organism evidence="1 2">
    <name type="scientific">Pyramidobacter porci</name>
    <dbReference type="NCBI Taxonomy" id="2605789"/>
    <lineage>
        <taxon>Bacteria</taxon>
        <taxon>Thermotogati</taxon>
        <taxon>Synergistota</taxon>
        <taxon>Synergistia</taxon>
        <taxon>Synergistales</taxon>
        <taxon>Dethiosulfovibrionaceae</taxon>
        <taxon>Pyramidobacter</taxon>
    </lineage>
</organism>
<dbReference type="PANTHER" id="PTHR34986:SF1">
    <property type="entry name" value="PROTEIN YIAL"/>
    <property type="match status" value="1"/>
</dbReference>
<dbReference type="InterPro" id="IPR037012">
    <property type="entry name" value="NanQ/TabA/YiaL_sf"/>
</dbReference>
<dbReference type="Pfam" id="PF04074">
    <property type="entry name" value="DUF386"/>
    <property type="match status" value="1"/>
</dbReference>
<dbReference type="InterPro" id="IPR004375">
    <property type="entry name" value="NanQ/TabA/YiaL"/>
</dbReference>
<proteinExistence type="predicted"/>